<comment type="caution">
    <text evidence="1">The sequence shown here is derived from an EMBL/GenBank/DDBJ whole genome shotgun (WGS) entry which is preliminary data.</text>
</comment>
<protein>
    <submittedName>
        <fullName evidence="1">AAA family ATPase</fullName>
    </submittedName>
</protein>
<dbReference type="InterPro" id="IPR027417">
    <property type="entry name" value="P-loop_NTPase"/>
</dbReference>
<dbReference type="Gene3D" id="3.40.50.300">
    <property type="entry name" value="P-loop containing nucleotide triphosphate hydrolases"/>
    <property type="match status" value="1"/>
</dbReference>
<evidence type="ECO:0000313" key="1">
    <source>
        <dbReference type="EMBL" id="MFC6870352.1"/>
    </source>
</evidence>
<keyword evidence="2" id="KW-1185">Reference proteome</keyword>
<dbReference type="Proteomes" id="UP001596337">
    <property type="component" value="Unassembled WGS sequence"/>
</dbReference>
<organism evidence="1 2">
    <name type="scientific">Haloechinothrix salitolerans</name>
    <dbReference type="NCBI Taxonomy" id="926830"/>
    <lineage>
        <taxon>Bacteria</taxon>
        <taxon>Bacillati</taxon>
        <taxon>Actinomycetota</taxon>
        <taxon>Actinomycetes</taxon>
        <taxon>Pseudonocardiales</taxon>
        <taxon>Pseudonocardiaceae</taxon>
        <taxon>Haloechinothrix</taxon>
    </lineage>
</organism>
<dbReference type="SUPFAM" id="SSF52540">
    <property type="entry name" value="P-loop containing nucleoside triphosphate hydrolases"/>
    <property type="match status" value="1"/>
</dbReference>
<gene>
    <name evidence="1" type="ORF">ACFQGD_24750</name>
</gene>
<proteinExistence type="predicted"/>
<sequence>MSARVTGDVADELIAEMTGAQSLELDAFLGQGVPEYDWLVPGLLERGDRVIVTGREGGGKSTLLRQLGVQFSSGIHPFGGDPFEPLRVLLIDLENSARQVHRKIKPLRAAAGPFYAGSLFLNVRTQGLDVLQPPEAHWLREVVADCRPDVLITGPTYKLAAGDPTEERTARTVAAHLDSLRAAHDCAVVLEAHTPYGTNGGKRPERPYGASLWSRWPEFGIYLDADTGELRHWRGQRDERDWPAAVQRGGEWPWSPVTRDRDLMWARVREECTREGQRLSLRELAKRLGTYHVAVKRAVDEHQADWEAMA</sequence>
<dbReference type="EMBL" id="JBHSXX010000001">
    <property type="protein sequence ID" value="MFC6870352.1"/>
    <property type="molecule type" value="Genomic_DNA"/>
</dbReference>
<evidence type="ECO:0000313" key="2">
    <source>
        <dbReference type="Proteomes" id="UP001596337"/>
    </source>
</evidence>
<dbReference type="Pfam" id="PF13481">
    <property type="entry name" value="AAA_25"/>
    <property type="match status" value="1"/>
</dbReference>
<name>A0ABW2C6M2_9PSEU</name>
<reference evidence="2" key="1">
    <citation type="journal article" date="2019" name="Int. J. Syst. Evol. Microbiol.">
        <title>The Global Catalogue of Microorganisms (GCM) 10K type strain sequencing project: providing services to taxonomists for standard genome sequencing and annotation.</title>
        <authorList>
            <consortium name="The Broad Institute Genomics Platform"/>
            <consortium name="The Broad Institute Genome Sequencing Center for Infectious Disease"/>
            <person name="Wu L."/>
            <person name="Ma J."/>
        </authorList>
    </citation>
    <scope>NUCLEOTIDE SEQUENCE [LARGE SCALE GENOMIC DNA]</scope>
    <source>
        <strain evidence="2">KCTC 32255</strain>
    </source>
</reference>
<dbReference type="RefSeq" id="WP_345395338.1">
    <property type="nucleotide sequence ID" value="NZ_BAABLA010000023.1"/>
</dbReference>
<accession>A0ABW2C6M2</accession>